<dbReference type="Gene3D" id="2.130.10.10">
    <property type="entry name" value="YVTN repeat-like/Quinoprotein amine dehydrogenase"/>
    <property type="match status" value="1"/>
</dbReference>
<gene>
    <name evidence="3" type="ORF">MAR_004566</name>
</gene>
<accession>A0ABY7F058</accession>
<evidence type="ECO:0000313" key="3">
    <source>
        <dbReference type="EMBL" id="WAR14461.1"/>
    </source>
</evidence>
<dbReference type="PROSITE" id="PS50294">
    <property type="entry name" value="WD_REPEATS_REGION"/>
    <property type="match status" value="1"/>
</dbReference>
<feature type="repeat" description="WD" evidence="1">
    <location>
        <begin position="209"/>
        <end position="248"/>
    </location>
</feature>
<feature type="compositionally biased region" description="Low complexity" evidence="2">
    <location>
        <begin position="67"/>
        <end position="82"/>
    </location>
</feature>
<feature type="region of interest" description="Disordered" evidence="2">
    <location>
        <begin position="111"/>
        <end position="191"/>
    </location>
</feature>
<feature type="region of interest" description="Disordered" evidence="2">
    <location>
        <begin position="376"/>
        <end position="407"/>
    </location>
</feature>
<dbReference type="SMART" id="SM00320">
    <property type="entry name" value="WD40"/>
    <property type="match status" value="2"/>
</dbReference>
<dbReference type="InterPro" id="IPR036322">
    <property type="entry name" value="WD40_repeat_dom_sf"/>
</dbReference>
<protein>
    <submittedName>
        <fullName evidence="3">Uncharacterized protein</fullName>
    </submittedName>
</protein>
<dbReference type="SUPFAM" id="SSF50978">
    <property type="entry name" value="WD40 repeat-like"/>
    <property type="match status" value="1"/>
</dbReference>
<dbReference type="InterPro" id="IPR015943">
    <property type="entry name" value="WD40/YVTN_repeat-like_dom_sf"/>
</dbReference>
<evidence type="ECO:0000256" key="1">
    <source>
        <dbReference type="PROSITE-ProRule" id="PRU00221"/>
    </source>
</evidence>
<sequence length="416" mass="45570">MDAYSKIRKLRKKLRQIEHLELIERDLTDEEVAKCIKKNSIREELLSLLHDNTNPSISVGEDDNDISSSTAASYSNTSQSQSDFAQPPVSEVDVNVSVDDEEADENEWVKVIKDLNPGNVNNSSRNDNNGNGEAADEKNSVGSDGGKVATDADAGSTMTKRAVTKEKDVFKKPSSPDVSPTKKLKTEKGKTKSGLVEKWRSSSFNVQVLEGHNDLILTVDCADNILVSGSRDTTVRVWKLEPSARELRCLGGELLTTIYTYNPITKVAYYGQNAWLIIASGLVKKLANHREEFGITDTLCCHVFDITSDPVYMATIDDSDTGRILDLCCQETSPGVITMATAGMELQVWNQVPSKSKDATVSAVFSPQLARFAENSDIESEAEFTDTDSESPEGSRASSRRGSVQGQGYMSWCSLV</sequence>
<dbReference type="PROSITE" id="PS50082">
    <property type="entry name" value="WD_REPEATS_2"/>
    <property type="match status" value="1"/>
</dbReference>
<feature type="compositionally biased region" description="Low complexity" evidence="2">
    <location>
        <begin position="116"/>
        <end position="132"/>
    </location>
</feature>
<keyword evidence="1" id="KW-0853">WD repeat</keyword>
<keyword evidence="4" id="KW-1185">Reference proteome</keyword>
<proteinExistence type="predicted"/>
<evidence type="ECO:0000256" key="2">
    <source>
        <dbReference type="SAM" id="MobiDB-lite"/>
    </source>
</evidence>
<feature type="region of interest" description="Disordered" evidence="2">
    <location>
        <begin position="50"/>
        <end position="94"/>
    </location>
</feature>
<dbReference type="Proteomes" id="UP001164746">
    <property type="component" value="Chromosome 9"/>
</dbReference>
<feature type="compositionally biased region" description="Acidic residues" evidence="2">
    <location>
        <begin position="376"/>
        <end position="391"/>
    </location>
</feature>
<evidence type="ECO:0000313" key="4">
    <source>
        <dbReference type="Proteomes" id="UP001164746"/>
    </source>
</evidence>
<dbReference type="InterPro" id="IPR001680">
    <property type="entry name" value="WD40_rpt"/>
</dbReference>
<feature type="compositionally biased region" description="Polar residues" evidence="2">
    <location>
        <begin position="396"/>
        <end position="407"/>
    </location>
</feature>
<organism evidence="3 4">
    <name type="scientific">Mya arenaria</name>
    <name type="common">Soft-shell clam</name>
    <dbReference type="NCBI Taxonomy" id="6604"/>
    <lineage>
        <taxon>Eukaryota</taxon>
        <taxon>Metazoa</taxon>
        <taxon>Spiralia</taxon>
        <taxon>Lophotrochozoa</taxon>
        <taxon>Mollusca</taxon>
        <taxon>Bivalvia</taxon>
        <taxon>Autobranchia</taxon>
        <taxon>Heteroconchia</taxon>
        <taxon>Euheterodonta</taxon>
        <taxon>Imparidentia</taxon>
        <taxon>Neoheterodontei</taxon>
        <taxon>Myida</taxon>
        <taxon>Myoidea</taxon>
        <taxon>Myidae</taxon>
        <taxon>Mya</taxon>
    </lineage>
</organism>
<name>A0ABY7F058_MYAAR</name>
<dbReference type="EMBL" id="CP111020">
    <property type="protein sequence ID" value="WAR14461.1"/>
    <property type="molecule type" value="Genomic_DNA"/>
</dbReference>
<dbReference type="Pfam" id="PF00400">
    <property type="entry name" value="WD40"/>
    <property type="match status" value="1"/>
</dbReference>
<reference evidence="3" key="1">
    <citation type="submission" date="2022-11" db="EMBL/GenBank/DDBJ databases">
        <title>Centuries of genome instability and evolution in soft-shell clam transmissible cancer (bioRxiv).</title>
        <authorList>
            <person name="Hart S.F.M."/>
            <person name="Yonemitsu M.A."/>
            <person name="Giersch R.M."/>
            <person name="Beal B.F."/>
            <person name="Arriagada G."/>
            <person name="Davis B.W."/>
            <person name="Ostrander E.A."/>
            <person name="Goff S.P."/>
            <person name="Metzger M.J."/>
        </authorList>
    </citation>
    <scope>NUCLEOTIDE SEQUENCE</scope>
    <source>
        <strain evidence="3">MELC-2E11</strain>
        <tissue evidence="3">Siphon/mantle</tissue>
    </source>
</reference>